<keyword evidence="1" id="KW-0175">Coiled coil</keyword>
<protein>
    <recommendedName>
        <fullName evidence="4">WIT1/2 N-terminal helical bundle domain-containing protein</fullName>
    </recommendedName>
</protein>
<evidence type="ECO:0000259" key="4">
    <source>
        <dbReference type="Pfam" id="PF26581"/>
    </source>
</evidence>
<keyword evidence="3" id="KW-1133">Transmembrane helix</keyword>
<feature type="compositionally biased region" description="Acidic residues" evidence="2">
    <location>
        <begin position="1"/>
        <end position="13"/>
    </location>
</feature>
<keyword evidence="3" id="KW-0472">Membrane</keyword>
<evidence type="ECO:0000256" key="3">
    <source>
        <dbReference type="SAM" id="Phobius"/>
    </source>
</evidence>
<dbReference type="STRING" id="981085.W9QZ23"/>
<dbReference type="PANTHER" id="PTHR35705">
    <property type="entry name" value="WPP DOMAIN-INTERACTING TAIL-ANCHORED PROTEIN 1"/>
    <property type="match status" value="1"/>
</dbReference>
<name>W9QZ23_9ROSA</name>
<feature type="coiled-coil region" evidence="1">
    <location>
        <begin position="285"/>
        <end position="560"/>
    </location>
</feature>
<organism evidence="5 6">
    <name type="scientific">Morus notabilis</name>
    <dbReference type="NCBI Taxonomy" id="981085"/>
    <lineage>
        <taxon>Eukaryota</taxon>
        <taxon>Viridiplantae</taxon>
        <taxon>Streptophyta</taxon>
        <taxon>Embryophyta</taxon>
        <taxon>Tracheophyta</taxon>
        <taxon>Spermatophyta</taxon>
        <taxon>Magnoliopsida</taxon>
        <taxon>eudicotyledons</taxon>
        <taxon>Gunneridae</taxon>
        <taxon>Pentapetalae</taxon>
        <taxon>rosids</taxon>
        <taxon>fabids</taxon>
        <taxon>Rosales</taxon>
        <taxon>Moraceae</taxon>
        <taxon>Moreae</taxon>
        <taxon>Morus</taxon>
    </lineage>
</organism>
<accession>W9QZ23</accession>
<evidence type="ECO:0000256" key="1">
    <source>
        <dbReference type="SAM" id="Coils"/>
    </source>
</evidence>
<dbReference type="Pfam" id="PF26581">
    <property type="entry name" value="WIT1_2_N"/>
    <property type="match status" value="1"/>
</dbReference>
<dbReference type="AlphaFoldDB" id="W9QZ23"/>
<dbReference type="Proteomes" id="UP000030645">
    <property type="component" value="Unassembled WGS sequence"/>
</dbReference>
<keyword evidence="3" id="KW-0812">Transmembrane</keyword>
<feature type="region of interest" description="Disordered" evidence="2">
    <location>
        <begin position="1"/>
        <end position="20"/>
    </location>
</feature>
<proteinExistence type="predicted"/>
<feature type="domain" description="WIT1/2 N-terminal helical bundle" evidence="4">
    <location>
        <begin position="31"/>
        <end position="170"/>
    </location>
</feature>
<evidence type="ECO:0000313" key="5">
    <source>
        <dbReference type="EMBL" id="EXB44924.1"/>
    </source>
</evidence>
<feature type="transmembrane region" description="Helical" evidence="3">
    <location>
        <begin position="651"/>
        <end position="671"/>
    </location>
</feature>
<dbReference type="Gene3D" id="1.20.5.340">
    <property type="match status" value="1"/>
</dbReference>
<dbReference type="InterPro" id="IPR039976">
    <property type="entry name" value="WIT1/WIT2"/>
</dbReference>
<evidence type="ECO:0000256" key="2">
    <source>
        <dbReference type="SAM" id="MobiDB-lite"/>
    </source>
</evidence>
<dbReference type="SUPFAM" id="SSF57997">
    <property type="entry name" value="Tropomyosin"/>
    <property type="match status" value="1"/>
</dbReference>
<feature type="coiled-coil region" evidence="1">
    <location>
        <begin position="132"/>
        <end position="159"/>
    </location>
</feature>
<dbReference type="InterPro" id="IPR058610">
    <property type="entry name" value="WIT1_2_N"/>
</dbReference>
<reference evidence="6" key="1">
    <citation type="submission" date="2013-01" db="EMBL/GenBank/DDBJ databases">
        <title>Draft Genome Sequence of a Mulberry Tree, Morus notabilis C.K. Schneid.</title>
        <authorList>
            <person name="He N."/>
            <person name="Zhao S."/>
        </authorList>
    </citation>
    <scope>NUCLEOTIDE SEQUENCE</scope>
</reference>
<dbReference type="PANTHER" id="PTHR35705:SF2">
    <property type="entry name" value="WPP DOMAIN-INTERACTING TAIL-ANCHORED PROTEIN 2"/>
    <property type="match status" value="1"/>
</dbReference>
<sequence>MEDPITDIDIEGPDPDKKDIDEVKDKETLELESCMEVLTKLDLDLAYSSEKLVNLHGLSMHLSAQENELEARAMGNNYTSTEFVEKTLVFDLLSGVLESEVRELDSFMVSLQAEIVDAHQKISSCRHLTEPYTMMEEKLHDSEESLKQTQHRISEVKIQSTKLQRTVLAFAHDNWKGNIDESMSNTNGQSNLQIAGQRHILKMLEKSLARELDLEKKLAESRRSEEELRVKLHYTEQVAFHMEETAQVVWGRFLEADNSSVVLKGISHELLGRLQLVQFNLNGTVQRESELKSKYQDCLQELEEKNAVLEKLKSSTAENSAYEAELSALREKVQVLEEKLKESELKLKNANVINHSSQIKLREMENIVESLKESIDVADTRAESAELKVAELNGTNVELTEELNFLKGSVTNTEKKVGVLEKQLREAEIQLQHAKASSEASQEQQNMLYSAIWDMETLIEDLKSKVTKAENKTETSEEHCIILSETNEELTKEISTLRDRIEYLEASLVQAKNAKFESANEINVRTKFMMDMVLQLATERERIQNQLNVLTKENKTFADNFGYTVKNVYNEEEDDHDDKELSSFKTNLSNSSCAKSSLEAVNDSIGKSLEAEEEESLCEDGESDAVSVDDSDGTVSKLQDSRAASARCLNFKYFLVAIFVSLVSVSAMYLINHKPFLFH</sequence>
<keyword evidence="6" id="KW-1185">Reference proteome</keyword>
<dbReference type="EMBL" id="KE343883">
    <property type="protein sequence ID" value="EXB44924.1"/>
    <property type="molecule type" value="Genomic_DNA"/>
</dbReference>
<dbReference type="eggNOG" id="ENOG502QPXD">
    <property type="taxonomic scope" value="Eukaryota"/>
</dbReference>
<gene>
    <name evidence="5" type="ORF">L484_026512</name>
</gene>
<evidence type="ECO:0000313" key="6">
    <source>
        <dbReference type="Proteomes" id="UP000030645"/>
    </source>
</evidence>